<dbReference type="RefSeq" id="WP_011750006.1">
    <property type="nucleotide sequence ID" value="NC_008687.1"/>
</dbReference>
<proteinExistence type="predicted"/>
<dbReference type="eggNOG" id="ENOG502Z7PE">
    <property type="taxonomic scope" value="Bacteria"/>
</dbReference>
<sequence>MPIDRDTVLGTPKVPAGLGLDPSLSQTLGAAFERDNMVGSALASESLWARMQGDFYDIDRNYNVFDDIAGYEDHMDRFEGAFNAKAAAAIKSDIDREIRNRRILEASGWVGTASQFGASLADLPTLLPGGVLARTGGKIGYSAAKSALSVGAAAGVSAAVQEAGLQATQQTRTAEESAWTIGGSVVLGALLGAGAGALMSRSEYKAASKLMEDAARPDFDAATDALHAELSIMAKPESAGAAAAPAVTLDDFGVAGKSASKAAKATARLNPLLRTLHSPSVAVREIASQLMENPVYLKRNLEGKGEAAAETSMKEWTRGAVGSTVEDMNEAYKAMRKRGVAMTRTEFNNAVGQAMRRGDRSDIPEVAQAAASIRAKVFDPLKDRAVAAGLLPEGVSVDTAESYFSRVWNRPVIEANEAEFKQILRNYFDGQVTAAAQRAAAETDKATASLRSAREAIERSMAGRQADASALSDGVARGVADVMSDDAMRAFRSGVDTLAGRVVGELDEADLAKLAKIDADLEALGRRGEYDWLSDADRKRYLDEIVDSVYEVVTGRALDADLPSNIIPTKRGPLAERTFHIPDELVEKFLDSNADLIMRRYARVMSADVELQTRFGSVTMKDQIKTIRDQYAQIRAELEKNTELPETAKQKQLAKLAAKEKSDIEDIQAVRDMLRGTYNARSQTTAFGRIANAAMTFNYLRTLGGVTISSLTDAVRPAMVHGLKSYMEDGLKPLIRNMQGIKLAKKEAKEAGAISEKILHSRLATLADLTDPYAQGSPFERFLQNASVGFTKMTGLLHWNDFQKTLAATMTQNRILKNAEIVADRGFDALPKAEQAYMAYLGLGRDGAPLLGRLFREHGQVIDGVRVANSEVWPAEMDHMVRSWRAAINKDVDSIIVTKGVADVPLFASTTVGRMALQFRSFALASNQRVLLRGLQEDQTRFWGGVVGMSAIGAFIYMLKQLESGREISDNPGTWVAEGLDRSGIFSLAFEVNNALEKAGGFGIYNAAAAAFPGKSQKAPASRFASRTGYASMFGPTYELGEGAYGLMSMGLRAARGDLDMTAGDVGTLRRMTPFASLPYWRWLIDGQIVNPLKESLSD</sequence>
<dbReference type="STRING" id="318586.Pden_3771"/>
<dbReference type="GeneID" id="93453429"/>
<dbReference type="EMBL" id="CP000490">
    <property type="protein sequence ID" value="ABL71837.1"/>
    <property type="molecule type" value="Genomic_DNA"/>
</dbReference>
<organism evidence="1 2">
    <name type="scientific">Paracoccus denitrificans (strain Pd 1222)</name>
    <dbReference type="NCBI Taxonomy" id="318586"/>
    <lineage>
        <taxon>Bacteria</taxon>
        <taxon>Pseudomonadati</taxon>
        <taxon>Pseudomonadota</taxon>
        <taxon>Alphaproteobacteria</taxon>
        <taxon>Rhodobacterales</taxon>
        <taxon>Paracoccaceae</taxon>
        <taxon>Paracoccus</taxon>
    </lineage>
</organism>
<evidence type="ECO:0000313" key="1">
    <source>
        <dbReference type="EMBL" id="ABL71837.1"/>
    </source>
</evidence>
<dbReference type="Proteomes" id="UP000000361">
    <property type="component" value="Chromosome 2"/>
</dbReference>
<gene>
    <name evidence="1" type="ordered locus">Pden_3771</name>
</gene>
<dbReference type="HOGENOM" id="CLU_306908_0_0_5"/>
<dbReference type="EnsemblBacteria" id="ABL71837">
    <property type="protein sequence ID" value="ABL71837"/>
    <property type="gene ID" value="Pden_3771"/>
</dbReference>
<protein>
    <submittedName>
        <fullName evidence="1">Uncharacterized protein</fullName>
    </submittedName>
</protein>
<dbReference type="KEGG" id="pde:Pden_3771"/>
<accession>A1B8J3</accession>
<dbReference type="AlphaFoldDB" id="A1B8J3"/>
<keyword evidence="2" id="KW-1185">Reference proteome</keyword>
<name>A1B8J3_PARDP</name>
<reference evidence="2" key="1">
    <citation type="submission" date="2006-12" db="EMBL/GenBank/DDBJ databases">
        <title>Complete sequence of chromosome 2 of Paracoccus denitrificans PD1222.</title>
        <authorList>
            <person name="Copeland A."/>
            <person name="Lucas S."/>
            <person name="Lapidus A."/>
            <person name="Barry K."/>
            <person name="Detter J.C."/>
            <person name="Glavina del Rio T."/>
            <person name="Hammon N."/>
            <person name="Israni S."/>
            <person name="Dalin E."/>
            <person name="Tice H."/>
            <person name="Pitluck S."/>
            <person name="Munk A.C."/>
            <person name="Brettin T."/>
            <person name="Bruce D."/>
            <person name="Han C."/>
            <person name="Tapia R."/>
            <person name="Gilna P."/>
            <person name="Schmutz J."/>
            <person name="Larimer F."/>
            <person name="Land M."/>
            <person name="Hauser L."/>
            <person name="Kyrpides N."/>
            <person name="Lykidis A."/>
            <person name="Spiro S."/>
            <person name="Richardson D.J."/>
            <person name="Moir J.W.B."/>
            <person name="Ferguson S.J."/>
            <person name="van Spanning R.J.M."/>
            <person name="Richardson P."/>
        </authorList>
    </citation>
    <scope>NUCLEOTIDE SEQUENCE [LARGE SCALE GENOMIC DNA]</scope>
    <source>
        <strain evidence="2">Pd 1222</strain>
    </source>
</reference>
<dbReference type="OrthoDB" id="6065087at2"/>
<evidence type="ECO:0000313" key="2">
    <source>
        <dbReference type="Proteomes" id="UP000000361"/>
    </source>
</evidence>